<evidence type="ECO:0000256" key="4">
    <source>
        <dbReference type="PROSITE-ProRule" id="PRU00023"/>
    </source>
</evidence>
<name>A0A485KMY6_9STRA</name>
<dbReference type="SUPFAM" id="SSF48403">
    <property type="entry name" value="Ankyrin repeat"/>
    <property type="match status" value="2"/>
</dbReference>
<dbReference type="InterPro" id="IPR018247">
    <property type="entry name" value="EF_Hand_1_Ca_BS"/>
</dbReference>
<dbReference type="Gene3D" id="1.10.510.10">
    <property type="entry name" value="Transferase(Phosphotransferase) domain 1"/>
    <property type="match status" value="1"/>
</dbReference>
<dbReference type="PROSITE" id="PS50011">
    <property type="entry name" value="PROTEIN_KINASE_DOM"/>
    <property type="match status" value="1"/>
</dbReference>
<feature type="repeat" description="ANK" evidence="4">
    <location>
        <begin position="158"/>
        <end position="190"/>
    </location>
</feature>
<keyword evidence="1" id="KW-0677">Repeat</keyword>
<comment type="similarity">
    <text evidence="3">Belongs to the protein kinase superfamily. Ser/Thr protein kinase family. CDPK subfamily.</text>
</comment>
<feature type="region of interest" description="Disordered" evidence="5">
    <location>
        <begin position="1"/>
        <end position="36"/>
    </location>
</feature>
<dbReference type="Pfam" id="PF12796">
    <property type="entry name" value="Ank_2"/>
    <property type="match status" value="2"/>
</dbReference>
<dbReference type="PANTHER" id="PTHR24198">
    <property type="entry name" value="ANKYRIN REPEAT AND PROTEIN KINASE DOMAIN-CONTAINING PROTEIN"/>
    <property type="match status" value="1"/>
</dbReference>
<dbReference type="InterPro" id="IPR011009">
    <property type="entry name" value="Kinase-like_dom_sf"/>
</dbReference>
<evidence type="ECO:0000259" key="7">
    <source>
        <dbReference type="PROSITE" id="PS50222"/>
    </source>
</evidence>
<dbReference type="PROSITE" id="PS50222">
    <property type="entry name" value="EF_HAND_2"/>
    <property type="match status" value="1"/>
</dbReference>
<dbReference type="EMBL" id="CAADRA010005158">
    <property type="protein sequence ID" value="VFT86221.1"/>
    <property type="molecule type" value="Genomic_DNA"/>
</dbReference>
<dbReference type="Pfam" id="PF13606">
    <property type="entry name" value="Ank_3"/>
    <property type="match status" value="1"/>
</dbReference>
<evidence type="ECO:0000313" key="9">
    <source>
        <dbReference type="EMBL" id="VFT86221.1"/>
    </source>
</evidence>
<keyword evidence="2 4" id="KW-0040">ANK repeat</keyword>
<evidence type="ECO:0000313" key="8">
    <source>
        <dbReference type="EMBL" id="KAF0700109.1"/>
    </source>
</evidence>
<evidence type="ECO:0000313" key="10">
    <source>
        <dbReference type="Proteomes" id="UP000332933"/>
    </source>
</evidence>
<evidence type="ECO:0000256" key="5">
    <source>
        <dbReference type="SAM" id="MobiDB-lite"/>
    </source>
</evidence>
<dbReference type="PANTHER" id="PTHR24198:SF165">
    <property type="entry name" value="ANKYRIN REPEAT-CONTAINING PROTEIN-RELATED"/>
    <property type="match status" value="1"/>
</dbReference>
<dbReference type="PROSITE" id="PS50088">
    <property type="entry name" value="ANK_REPEAT"/>
    <property type="match status" value="1"/>
</dbReference>
<gene>
    <name evidence="9" type="primary">Aste57867_9340</name>
    <name evidence="8" type="ORF">As57867_009304</name>
    <name evidence="9" type="ORF">ASTE57867_9340</name>
</gene>
<evidence type="ECO:0000259" key="6">
    <source>
        <dbReference type="PROSITE" id="PS50011"/>
    </source>
</evidence>
<dbReference type="Proteomes" id="UP000332933">
    <property type="component" value="Unassembled WGS sequence"/>
</dbReference>
<keyword evidence="10" id="KW-1185">Reference proteome</keyword>
<dbReference type="AlphaFoldDB" id="A0A485KMY6"/>
<dbReference type="Pfam" id="PF00069">
    <property type="entry name" value="Pkinase"/>
    <property type="match status" value="2"/>
</dbReference>
<evidence type="ECO:0000256" key="1">
    <source>
        <dbReference type="ARBA" id="ARBA00022737"/>
    </source>
</evidence>
<dbReference type="SUPFAM" id="SSF56112">
    <property type="entry name" value="Protein kinase-like (PK-like)"/>
    <property type="match status" value="1"/>
</dbReference>
<evidence type="ECO:0000256" key="2">
    <source>
        <dbReference type="ARBA" id="ARBA00023043"/>
    </source>
</evidence>
<dbReference type="EMBL" id="VJMH01005137">
    <property type="protein sequence ID" value="KAF0700109.1"/>
    <property type="molecule type" value="Genomic_DNA"/>
</dbReference>
<dbReference type="SMART" id="SM00248">
    <property type="entry name" value="ANK"/>
    <property type="match status" value="10"/>
</dbReference>
<feature type="compositionally biased region" description="Polar residues" evidence="5">
    <location>
        <begin position="11"/>
        <end position="27"/>
    </location>
</feature>
<organism evidence="9 10">
    <name type="scientific">Aphanomyces stellatus</name>
    <dbReference type="NCBI Taxonomy" id="120398"/>
    <lineage>
        <taxon>Eukaryota</taxon>
        <taxon>Sar</taxon>
        <taxon>Stramenopiles</taxon>
        <taxon>Oomycota</taxon>
        <taxon>Saprolegniomycetes</taxon>
        <taxon>Saprolegniales</taxon>
        <taxon>Verrucalvaceae</taxon>
        <taxon>Aphanomyces</taxon>
    </lineage>
</organism>
<feature type="domain" description="EF-hand" evidence="7">
    <location>
        <begin position="612"/>
        <end position="647"/>
    </location>
</feature>
<dbReference type="InterPro" id="IPR002110">
    <property type="entry name" value="Ankyrin_rpt"/>
</dbReference>
<reference evidence="9 10" key="1">
    <citation type="submission" date="2019-03" db="EMBL/GenBank/DDBJ databases">
        <authorList>
            <person name="Gaulin E."/>
            <person name="Dumas B."/>
        </authorList>
    </citation>
    <scope>NUCLEOTIDE SEQUENCE [LARGE SCALE GENOMIC DNA]</scope>
    <source>
        <strain evidence="9">CBS 568.67</strain>
    </source>
</reference>
<accession>A0A485KMY6</accession>
<dbReference type="InterPro" id="IPR000719">
    <property type="entry name" value="Prot_kinase_dom"/>
</dbReference>
<feature type="domain" description="Protein kinase" evidence="6">
    <location>
        <begin position="621"/>
        <end position="943"/>
    </location>
</feature>
<dbReference type="InterPro" id="IPR002048">
    <property type="entry name" value="EF_hand_dom"/>
</dbReference>
<dbReference type="PROSITE" id="PS50297">
    <property type="entry name" value="ANK_REP_REGION"/>
    <property type="match status" value="1"/>
</dbReference>
<dbReference type="PROSITE" id="PS00018">
    <property type="entry name" value="EF_HAND_1"/>
    <property type="match status" value="1"/>
</dbReference>
<proteinExistence type="inferred from homology"/>
<protein>
    <submittedName>
        <fullName evidence="9">Aste57867_9340 protein</fullName>
    </submittedName>
</protein>
<evidence type="ECO:0000256" key="3">
    <source>
        <dbReference type="ARBA" id="ARBA00024334"/>
    </source>
</evidence>
<dbReference type="OrthoDB" id="104181at2759"/>
<dbReference type="SMART" id="SM00220">
    <property type="entry name" value="S_TKc"/>
    <property type="match status" value="1"/>
</dbReference>
<dbReference type="GO" id="GO:0004672">
    <property type="term" value="F:protein kinase activity"/>
    <property type="evidence" value="ECO:0007669"/>
    <property type="project" value="InterPro"/>
</dbReference>
<reference evidence="8" key="2">
    <citation type="submission" date="2019-06" db="EMBL/GenBank/DDBJ databases">
        <title>Genomics analysis of Aphanomyces spp. identifies a new class of oomycete effector associated with host adaptation.</title>
        <authorList>
            <person name="Gaulin E."/>
        </authorList>
    </citation>
    <scope>NUCLEOTIDE SEQUENCE</scope>
    <source>
        <strain evidence="8">CBS 578.67</strain>
    </source>
</reference>
<dbReference type="Gene3D" id="1.25.40.20">
    <property type="entry name" value="Ankyrin repeat-containing domain"/>
    <property type="match status" value="3"/>
</dbReference>
<dbReference type="GO" id="GO:0005524">
    <property type="term" value="F:ATP binding"/>
    <property type="evidence" value="ECO:0007669"/>
    <property type="project" value="InterPro"/>
</dbReference>
<dbReference type="GO" id="GO:0005509">
    <property type="term" value="F:calcium ion binding"/>
    <property type="evidence" value="ECO:0007669"/>
    <property type="project" value="InterPro"/>
</dbReference>
<sequence>MPFYEGHPQRTRQSAASNQSQHGNSPFNGEEKKRQINATDKVDAECELDSAREIFSQAKKFELAAQRGDAVALLAILVQDPWLLNHTNEDGASALTLASMNGHTNVVQSLSTQPEIEINHCTKGRATALMLASEFGHEAVVVQLLQHPYIDINAADRYGNTALVKACINGHVGVVDRLLTSGAAYNVKLTEQGQWSALGAACRYGHPELVEMLLSKKDIDVNVAFGHTETPLMHCSNAAVAKLVLKHPHIHDINLQNDHTALTSAAWNNRVDVLKELLSHPGIQVNLINGNGGTPLGDGVKYPEVVRLLLAHPDIDVNRRNQINQTALWYAIRDGHTVSIRLLLEKDGIDVNAPTGGLTYLIMAVELGRQEIISLLLDVPDIQVDTLDDNGLTALGRAIQKKNYGVVNLLLSRHPDKISVDAMENVALEHMAKHLTVDAAVALLLHDIPVYVTHGNLCAKDTHGFSWTTFLDSSIVVASAIRIEAIQRILNHSCFKMFSNTPELVRQLAYTKDQQGREALHTTDATTRDFFKGLMHFCGRYEIFDGPPIHVSPTAVVVNAFDHGICLQVFADNARMDNQKIPCLDVKGFVKCNQTLGRVFTERNVNHKKFQRDADSWRGEFLLWDKDGNGLMSEGEFLHYCRQYFGGKIKVALKFMKNAGEYKRELLSRRGLSSDFILHTLSTLKPHVFSVNVKALTINGELDMSEYAHVLVMPAADRSLEDIHLKERPNDAKVRSMLYEVGMALNHLHESGLVHGDLKKLNVLRVQNALKLIDLDASAKIGDAVGTKFSSGILPPEMFYKLKTIDEIEQYKSYWNSTGLLPSRWTKLKPKNNYVVKAFRHDSTPSNTLPYDLIQATPAIDLWAFGCLMYQMISGEELVATDLNQDVVSDRVTEAASWTPETLKRRIETNIADTATLDLISNLLVVNPDKRLSLDQVLTHTYFSGVSNFEPEMGKVRKIIEDQTRMREKIEEIESAMAVTKILQQESITEVQLHLKQAKEAIMYGFTEANAVLVPTSFVVLPYKVDQINEQENENPAIDFCKRLMTSGKALKDAMAANKPLGDALAGLMSDKTLYLYLIDEVTGDVVTNDPNGVYPIEIPTTNVAFLATAMPWIQGGLSFLKSIKGVAGMMEILGVPSMPDLSSLQGITEALDEPMCSFGVIRDAVPDMPVEKVRGAALRELTRVFERWDEDRTFGGLERVIIESGCVVWTNQTKAKKIRERKRLKQPRQVEDLMLGMTAGGTLRDLF</sequence>
<dbReference type="InterPro" id="IPR036770">
    <property type="entry name" value="Ankyrin_rpt-contain_sf"/>
</dbReference>
<dbReference type="Pfam" id="PF00023">
    <property type="entry name" value="Ank"/>
    <property type="match status" value="1"/>
</dbReference>